<dbReference type="Proteomes" id="UP001144204">
    <property type="component" value="Unassembled WGS sequence"/>
</dbReference>
<comment type="caution">
    <text evidence="2">The sequence shown here is derived from an EMBL/GenBank/DDBJ whole genome shotgun (WGS) entry which is preliminary data.</text>
</comment>
<dbReference type="EMBL" id="BRPL01000002">
    <property type="protein sequence ID" value="GLB47296.1"/>
    <property type="molecule type" value="Genomic_DNA"/>
</dbReference>
<gene>
    <name evidence="2" type="ORF">WR164_12750</name>
</gene>
<evidence type="ECO:0008006" key="4">
    <source>
        <dbReference type="Google" id="ProtNLM"/>
    </source>
</evidence>
<keyword evidence="3" id="KW-1185">Reference proteome</keyword>
<keyword evidence="1" id="KW-0732">Signal</keyword>
<accession>A0A9W6B2F2</accession>
<proteinExistence type="predicted"/>
<evidence type="ECO:0000313" key="2">
    <source>
        <dbReference type="EMBL" id="GLB47296.1"/>
    </source>
</evidence>
<dbReference type="AlphaFoldDB" id="A0A9W6B2F2"/>
<evidence type="ECO:0000256" key="1">
    <source>
        <dbReference type="SAM" id="SignalP"/>
    </source>
</evidence>
<name>A0A9W6B2F2_9LACO</name>
<protein>
    <recommendedName>
        <fullName evidence="4">Surface layer protein A domain-containing protein</fullName>
    </recommendedName>
</protein>
<organism evidence="2 3">
    <name type="scientific">Philodulcilactobacillus myokoensis</name>
    <dbReference type="NCBI Taxonomy" id="2929573"/>
    <lineage>
        <taxon>Bacteria</taxon>
        <taxon>Bacillati</taxon>
        <taxon>Bacillota</taxon>
        <taxon>Bacilli</taxon>
        <taxon>Lactobacillales</taxon>
        <taxon>Lactobacillaceae</taxon>
        <taxon>Philodulcilactobacillus</taxon>
    </lineage>
</organism>
<sequence length="284" mass="32797">MKKILSSVLVSLVLLLAFSFSNASAASQIIKFDRTNLYTKLTSHGLKNKRTVKNIKFKITKHATVKNGKKVVNIEYVTSKKYRGWIYTPQPKINRQIAHFAPASNVNHYRIAKPAYLYLPNISELSDLSLYPDLQSATIQQGSSKRIAKALNRSYMITTLKNKKGDLSFQLMRGRHLYFMINPVNRINGVNIWVPYNAYLDPYLKKDANGNYKIMSVYSPNSKHALLNPQIKKQVTGKYGEFKDGTIWYDITQPSYQNGQLVSDYAHRVYQYNLSQHRWIKMKF</sequence>
<feature type="chain" id="PRO_5040963995" description="Surface layer protein A domain-containing protein" evidence="1">
    <location>
        <begin position="26"/>
        <end position="284"/>
    </location>
</feature>
<reference evidence="2" key="2">
    <citation type="journal article" date="2023" name="PLoS ONE">
        <title>Philodulcilactobacillus myokoensis gen. nov., sp. nov., a fructophilic, acidophilic, and agar-phobic lactic acid bacterium isolated from fermented vegetable extracts.</title>
        <authorList>
            <person name="Kouya T."/>
            <person name="Ishiyama Y."/>
            <person name="Ohashi S."/>
            <person name="Kumakubo R."/>
            <person name="Yamazaki T."/>
            <person name="Otaki T."/>
        </authorList>
    </citation>
    <scope>NUCLEOTIDE SEQUENCE</scope>
    <source>
        <strain evidence="2">WR16-4</strain>
    </source>
</reference>
<reference evidence="2" key="1">
    <citation type="submission" date="2022-07" db="EMBL/GenBank/DDBJ databases">
        <authorList>
            <person name="Kouya T."/>
            <person name="Ishiyama Y."/>
        </authorList>
    </citation>
    <scope>NUCLEOTIDE SEQUENCE</scope>
    <source>
        <strain evidence="2">WR16-4</strain>
    </source>
</reference>
<dbReference type="RefSeq" id="WP_286136757.1">
    <property type="nucleotide sequence ID" value="NZ_BRPL01000002.1"/>
</dbReference>
<evidence type="ECO:0000313" key="3">
    <source>
        <dbReference type="Proteomes" id="UP001144204"/>
    </source>
</evidence>
<feature type="signal peptide" evidence="1">
    <location>
        <begin position="1"/>
        <end position="25"/>
    </location>
</feature>